<dbReference type="EMBL" id="SADE01000001">
    <property type="protein sequence ID" value="RVU39369.1"/>
    <property type="molecule type" value="Genomic_DNA"/>
</dbReference>
<dbReference type="EC" id="3.1.3.18" evidence="4"/>
<gene>
    <name evidence="5" type="ORF">EOI86_09050</name>
</gene>
<reference evidence="6" key="1">
    <citation type="submission" date="2019-01" db="EMBL/GenBank/DDBJ databases">
        <title>Gri0909 isolated from a small marine red alga.</title>
        <authorList>
            <person name="Kim J."/>
            <person name="Jeong S.E."/>
            <person name="Jeon C.O."/>
        </authorList>
    </citation>
    <scope>NUCLEOTIDE SEQUENCE [LARGE SCALE GENOMIC DNA]</scope>
    <source>
        <strain evidence="6">Gri0909</strain>
    </source>
</reference>
<comment type="caution">
    <text evidence="5">The sequence shown here is derived from an EMBL/GenBank/DDBJ whole genome shotgun (WGS) entry which is preliminary data.</text>
</comment>
<evidence type="ECO:0000256" key="1">
    <source>
        <dbReference type="ARBA" id="ARBA00000830"/>
    </source>
</evidence>
<keyword evidence="5" id="KW-0378">Hydrolase</keyword>
<evidence type="ECO:0000313" key="5">
    <source>
        <dbReference type="EMBL" id="RVU39369.1"/>
    </source>
</evidence>
<protein>
    <recommendedName>
        <fullName evidence="4">phosphoglycolate phosphatase</fullName>
        <ecNumber evidence="4">3.1.3.18</ecNumber>
    </recommendedName>
</protein>
<dbReference type="InterPro" id="IPR006439">
    <property type="entry name" value="HAD-SF_hydro_IA"/>
</dbReference>
<dbReference type="PANTHER" id="PTHR43434">
    <property type="entry name" value="PHOSPHOGLYCOLATE PHOSPHATASE"/>
    <property type="match status" value="1"/>
</dbReference>
<dbReference type="GO" id="GO:0005829">
    <property type="term" value="C:cytosol"/>
    <property type="evidence" value="ECO:0007669"/>
    <property type="project" value="TreeGrafter"/>
</dbReference>
<comment type="catalytic activity">
    <reaction evidence="1">
        <text>2-phosphoglycolate + H2O = glycolate + phosphate</text>
        <dbReference type="Rhea" id="RHEA:14369"/>
        <dbReference type="ChEBI" id="CHEBI:15377"/>
        <dbReference type="ChEBI" id="CHEBI:29805"/>
        <dbReference type="ChEBI" id="CHEBI:43474"/>
        <dbReference type="ChEBI" id="CHEBI:58033"/>
        <dbReference type="EC" id="3.1.3.18"/>
    </reaction>
</comment>
<dbReference type="Gene3D" id="1.10.150.730">
    <property type="match status" value="1"/>
</dbReference>
<dbReference type="SFLD" id="SFLDG01129">
    <property type="entry name" value="C1.5:_HAD__Beta-PGM__Phosphata"/>
    <property type="match status" value="1"/>
</dbReference>
<dbReference type="AlphaFoldDB" id="A0A437QY28"/>
<dbReference type="InterPro" id="IPR041492">
    <property type="entry name" value="HAD_2"/>
</dbReference>
<dbReference type="InterPro" id="IPR036412">
    <property type="entry name" value="HAD-like_sf"/>
</dbReference>
<dbReference type="GO" id="GO:0006281">
    <property type="term" value="P:DNA repair"/>
    <property type="evidence" value="ECO:0007669"/>
    <property type="project" value="TreeGrafter"/>
</dbReference>
<keyword evidence="6" id="KW-1185">Reference proteome</keyword>
<name>A0A437QY28_9PROT</name>
<dbReference type="PANTHER" id="PTHR43434:SF1">
    <property type="entry name" value="PHOSPHOGLYCOLATE PHOSPHATASE"/>
    <property type="match status" value="1"/>
</dbReference>
<dbReference type="GO" id="GO:0008967">
    <property type="term" value="F:phosphoglycolate phosphatase activity"/>
    <property type="evidence" value="ECO:0007669"/>
    <property type="project" value="UniProtKB-EC"/>
</dbReference>
<comment type="pathway">
    <text evidence="2">Organic acid metabolism; glycolate biosynthesis; glycolate from 2-phosphoglycolate: step 1/1.</text>
</comment>
<dbReference type="SUPFAM" id="SSF56784">
    <property type="entry name" value="HAD-like"/>
    <property type="match status" value="1"/>
</dbReference>
<evidence type="ECO:0000256" key="2">
    <source>
        <dbReference type="ARBA" id="ARBA00004818"/>
    </source>
</evidence>
<dbReference type="NCBIfam" id="TIGR01549">
    <property type="entry name" value="HAD-SF-IA-v1"/>
    <property type="match status" value="1"/>
</dbReference>
<dbReference type="SFLD" id="SFLDS00003">
    <property type="entry name" value="Haloacid_Dehalogenase"/>
    <property type="match status" value="1"/>
</dbReference>
<proteinExistence type="inferred from homology"/>
<evidence type="ECO:0000256" key="4">
    <source>
        <dbReference type="ARBA" id="ARBA00013078"/>
    </source>
</evidence>
<evidence type="ECO:0000256" key="3">
    <source>
        <dbReference type="ARBA" id="ARBA00006171"/>
    </source>
</evidence>
<dbReference type="Gene3D" id="3.40.50.1000">
    <property type="entry name" value="HAD superfamily/HAD-like"/>
    <property type="match status" value="1"/>
</dbReference>
<accession>A0A437QY28</accession>
<organism evidence="5 6">
    <name type="scientific">Hwanghaeella grinnelliae</name>
    <dbReference type="NCBI Taxonomy" id="2500179"/>
    <lineage>
        <taxon>Bacteria</taxon>
        <taxon>Pseudomonadati</taxon>
        <taxon>Pseudomonadota</taxon>
        <taxon>Alphaproteobacteria</taxon>
        <taxon>Rhodospirillales</taxon>
        <taxon>Rhodospirillaceae</taxon>
        <taxon>Hwanghaeella</taxon>
    </lineage>
</organism>
<evidence type="ECO:0000313" key="6">
    <source>
        <dbReference type="Proteomes" id="UP000287447"/>
    </source>
</evidence>
<dbReference type="InterPro" id="IPR023214">
    <property type="entry name" value="HAD_sf"/>
</dbReference>
<dbReference type="InterPro" id="IPR050155">
    <property type="entry name" value="HAD-like_hydrolase_sf"/>
</dbReference>
<comment type="similarity">
    <text evidence="3">Belongs to the HAD-like hydrolase superfamily. CbbY/CbbZ/Gph/YieH family.</text>
</comment>
<dbReference type="Pfam" id="PF13419">
    <property type="entry name" value="HAD_2"/>
    <property type="match status" value="1"/>
</dbReference>
<dbReference type="Proteomes" id="UP000287447">
    <property type="component" value="Unassembled WGS sequence"/>
</dbReference>
<sequence length="259" mass="28817">MVTLDHCAKNCWARIKTMPPGEEAVPRNVAAPESDNPEIPADLPTPRAVVFDWDNTLVDTWPVIHASFKTTLLAMGQEPWTLEQTKDRVSKSLRDAFPELFGNRWEEARDIYYSAFEREHLQSLMPLDNALGTLDHLQGRGKPMALVSNKTGRYLRREVDHLSWNGYFRSVVGAGDAPHDKPDPEALIMALAPIGLSVGPDIWFVGDSRSDLELARNAGCTGILVHPDPDRAKTAFSDCLPRCQVANLDQLTYVLETVG</sequence>